<dbReference type="GO" id="GO:0006506">
    <property type="term" value="P:GPI anchor biosynthetic process"/>
    <property type="evidence" value="ECO:0007669"/>
    <property type="project" value="UniProtKB-UniPathway"/>
</dbReference>
<proteinExistence type="inferred from homology"/>
<keyword evidence="6" id="KW-0256">Endoplasmic reticulum</keyword>
<dbReference type="GO" id="GO:0042765">
    <property type="term" value="C:GPI-anchor transamidase complex"/>
    <property type="evidence" value="ECO:0007669"/>
    <property type="project" value="InterPro"/>
</dbReference>
<evidence type="ECO:0000256" key="3">
    <source>
        <dbReference type="ARBA" id="ARBA00010026"/>
    </source>
</evidence>
<feature type="transmembrane region" description="Helical" evidence="9">
    <location>
        <begin position="86"/>
        <end position="107"/>
    </location>
</feature>
<organism evidence="10 11">
    <name type="scientific">Tetranychus urticae</name>
    <name type="common">Two-spotted spider mite</name>
    <dbReference type="NCBI Taxonomy" id="32264"/>
    <lineage>
        <taxon>Eukaryota</taxon>
        <taxon>Metazoa</taxon>
        <taxon>Ecdysozoa</taxon>
        <taxon>Arthropoda</taxon>
        <taxon>Chelicerata</taxon>
        <taxon>Arachnida</taxon>
        <taxon>Acari</taxon>
        <taxon>Acariformes</taxon>
        <taxon>Trombidiformes</taxon>
        <taxon>Prostigmata</taxon>
        <taxon>Eleutherengona</taxon>
        <taxon>Raphignathae</taxon>
        <taxon>Tetranychoidea</taxon>
        <taxon>Tetranychidae</taxon>
        <taxon>Tetranychus</taxon>
    </lineage>
</organism>
<evidence type="ECO:0000256" key="9">
    <source>
        <dbReference type="SAM" id="Phobius"/>
    </source>
</evidence>
<dbReference type="OMA" id="ALWHLWI"/>
<evidence type="ECO:0008006" key="12">
    <source>
        <dbReference type="Google" id="ProtNLM"/>
    </source>
</evidence>
<dbReference type="STRING" id="32264.T1JXA4"/>
<dbReference type="PANTHER" id="PTHR13121">
    <property type="entry name" value="GPI TRANSAMIDASE COMPONENT PIG-U"/>
    <property type="match status" value="1"/>
</dbReference>
<keyword evidence="5 9" id="KW-0812">Transmembrane</keyword>
<dbReference type="eggNOG" id="KOG2552">
    <property type="taxonomic scope" value="Eukaryota"/>
</dbReference>
<name>T1JXA4_TETUR</name>
<dbReference type="PANTHER" id="PTHR13121:SF0">
    <property type="entry name" value="PHOSPHATIDYLINOSITOL GLYCAN ANCHOR BIOSYNTHESIS CLASS U PROTEIN"/>
    <property type="match status" value="1"/>
</dbReference>
<dbReference type="AlphaFoldDB" id="T1JXA4"/>
<protein>
    <recommendedName>
        <fullName evidence="12">Phosphatidylinositol glycan anchor biosynthesis class U protein</fullName>
    </recommendedName>
</protein>
<evidence type="ECO:0000256" key="1">
    <source>
        <dbReference type="ARBA" id="ARBA00004477"/>
    </source>
</evidence>
<feature type="transmembrane region" description="Helical" evidence="9">
    <location>
        <begin position="184"/>
        <end position="210"/>
    </location>
</feature>
<evidence type="ECO:0000256" key="7">
    <source>
        <dbReference type="ARBA" id="ARBA00022989"/>
    </source>
</evidence>
<dbReference type="Proteomes" id="UP000015104">
    <property type="component" value="Unassembled WGS sequence"/>
</dbReference>
<keyword evidence="8 9" id="KW-0472">Membrane</keyword>
<feature type="transmembrane region" description="Helical" evidence="9">
    <location>
        <begin position="296"/>
        <end position="316"/>
    </location>
</feature>
<evidence type="ECO:0000256" key="8">
    <source>
        <dbReference type="ARBA" id="ARBA00023136"/>
    </source>
</evidence>
<keyword evidence="11" id="KW-1185">Reference proteome</keyword>
<evidence type="ECO:0000256" key="5">
    <source>
        <dbReference type="ARBA" id="ARBA00022692"/>
    </source>
</evidence>
<dbReference type="GO" id="GO:0016255">
    <property type="term" value="P:attachment of GPI anchor to protein"/>
    <property type="evidence" value="ECO:0007669"/>
    <property type="project" value="InterPro"/>
</dbReference>
<feature type="transmembrane region" description="Helical" evidence="9">
    <location>
        <begin position="231"/>
        <end position="252"/>
    </location>
</feature>
<evidence type="ECO:0000256" key="4">
    <source>
        <dbReference type="ARBA" id="ARBA00022502"/>
    </source>
</evidence>
<dbReference type="HOGENOM" id="CLU_030193_0_0_1"/>
<evidence type="ECO:0000256" key="2">
    <source>
        <dbReference type="ARBA" id="ARBA00004687"/>
    </source>
</evidence>
<dbReference type="UniPathway" id="UPA00196"/>
<feature type="transmembrane region" description="Helical" evidence="9">
    <location>
        <begin position="363"/>
        <end position="387"/>
    </location>
</feature>
<dbReference type="EMBL" id="CAEY01000824">
    <property type="status" value="NOT_ANNOTATED_CDS"/>
    <property type="molecule type" value="Genomic_DNA"/>
</dbReference>
<comment type="pathway">
    <text evidence="2">Glycolipid biosynthesis; glycosylphosphatidylinositol-anchor biosynthesis.</text>
</comment>
<feature type="transmembrane region" description="Helical" evidence="9">
    <location>
        <begin position="264"/>
        <end position="284"/>
    </location>
</feature>
<reference evidence="10" key="2">
    <citation type="submission" date="2015-06" db="UniProtKB">
        <authorList>
            <consortium name="EnsemblMetazoa"/>
        </authorList>
    </citation>
    <scope>IDENTIFICATION</scope>
</reference>
<reference evidence="11" key="1">
    <citation type="submission" date="2011-08" db="EMBL/GenBank/DDBJ databases">
        <authorList>
            <person name="Rombauts S."/>
        </authorList>
    </citation>
    <scope>NUCLEOTIDE SEQUENCE</scope>
    <source>
        <strain evidence="11">London</strain>
    </source>
</reference>
<evidence type="ECO:0000313" key="10">
    <source>
        <dbReference type="EnsemblMetazoa" id="tetur02g11240.1"/>
    </source>
</evidence>
<dbReference type="EnsemblMetazoa" id="tetur02g11240.1">
    <property type="protein sequence ID" value="tetur02g11240.1"/>
    <property type="gene ID" value="tetur02g11240"/>
</dbReference>
<evidence type="ECO:0000256" key="6">
    <source>
        <dbReference type="ARBA" id="ARBA00022824"/>
    </source>
</evidence>
<keyword evidence="4" id="KW-0337">GPI-anchor biosynthesis</keyword>
<dbReference type="InterPro" id="IPR009600">
    <property type="entry name" value="PIG-U"/>
</dbReference>
<evidence type="ECO:0000313" key="11">
    <source>
        <dbReference type="Proteomes" id="UP000015104"/>
    </source>
</evidence>
<dbReference type="OrthoDB" id="549017at2759"/>
<keyword evidence="7 9" id="KW-1133">Transmembrane helix</keyword>
<gene>
    <name evidence="10" type="primary">107371343</name>
</gene>
<comment type="subcellular location">
    <subcellularLocation>
        <location evidence="1">Endoplasmic reticulum membrane</location>
        <topology evidence="1">Multi-pass membrane protein</topology>
    </subcellularLocation>
</comment>
<dbReference type="KEGG" id="tut:107371343"/>
<accession>T1JXA4</accession>
<feature type="transmembrane region" description="Helical" evidence="9">
    <location>
        <begin position="322"/>
        <end position="351"/>
    </location>
</feature>
<sequence>MMCTIIKASFLLAFGFIIRMFLITSSYQKMIADRVEVSTPVNSWRRAVEGVTLMKLNISPYEGDTFHEVPLFLQFYHFLLTNFEQWIPLIFAIIDILTGLCLSLASYNQLKTIKRWEKIRLSKLPSSDAKKLEIPEKSIAQLSFRVLAIYLFLPYSIMACTAQTTSVLINFLVSLTMLFISFGWRVIACSLVALLTYHSFYPILLIFPVLMVSEKTNQKGKSFTYASKSSCFSLISCSIATLLLISILVMISKSITGSYDFFSSTYYFLLSVPDFTPNIGLFWYFFAEMFDQFREFFLWTFQINSFVYSIPLSLTLKNNPNFFFLITLILLSLFKPYPSVSDLAIYLALLPQWTHLFTYMKQGLLVACVFISCSVLAPLMWHMWIILGTANSNYYFGVTLAYNVGQIFLITDLLFAYLKREFYLSNGIKVDDKDKPLKLELSAE</sequence>
<comment type="similarity">
    <text evidence="3">Belongs to the PIGU family.</text>
</comment>
<dbReference type="Pfam" id="PF06728">
    <property type="entry name" value="PIG-U"/>
    <property type="match status" value="1"/>
</dbReference>
<feature type="transmembrane region" description="Helical" evidence="9">
    <location>
        <begin position="393"/>
        <end position="418"/>
    </location>
</feature>